<dbReference type="AlphaFoldDB" id="A0A4R6WI80"/>
<protein>
    <submittedName>
        <fullName evidence="1">Uncharacterized protein</fullName>
    </submittedName>
</protein>
<sequence>MMYSKTQSMEMLFRKNYSLRQHYLDQVPPTEVELGIISALLRIIR</sequence>
<evidence type="ECO:0000313" key="2">
    <source>
        <dbReference type="Proteomes" id="UP000295292"/>
    </source>
</evidence>
<keyword evidence="2" id="KW-1185">Reference proteome</keyword>
<organism evidence="1 2">
    <name type="scientific">Sphingobacterium yanglingense</name>
    <dbReference type="NCBI Taxonomy" id="1437280"/>
    <lineage>
        <taxon>Bacteria</taxon>
        <taxon>Pseudomonadati</taxon>
        <taxon>Bacteroidota</taxon>
        <taxon>Sphingobacteriia</taxon>
        <taxon>Sphingobacteriales</taxon>
        <taxon>Sphingobacteriaceae</taxon>
        <taxon>Sphingobacterium</taxon>
    </lineage>
</organism>
<comment type="caution">
    <text evidence="1">The sequence shown here is derived from an EMBL/GenBank/DDBJ whole genome shotgun (WGS) entry which is preliminary data.</text>
</comment>
<proteinExistence type="predicted"/>
<reference evidence="1 2" key="1">
    <citation type="submission" date="2019-03" db="EMBL/GenBank/DDBJ databases">
        <title>Genomic Encyclopedia of Archaeal and Bacterial Type Strains, Phase II (KMG-II): from individual species to whole genera.</title>
        <authorList>
            <person name="Goeker M."/>
        </authorList>
    </citation>
    <scope>NUCLEOTIDE SEQUENCE [LARGE SCALE GENOMIC DNA]</scope>
    <source>
        <strain evidence="1 2">DSM 28353</strain>
    </source>
</reference>
<name>A0A4R6WI80_9SPHI</name>
<accession>A0A4R6WI80</accession>
<dbReference type="Proteomes" id="UP000295292">
    <property type="component" value="Unassembled WGS sequence"/>
</dbReference>
<evidence type="ECO:0000313" key="1">
    <source>
        <dbReference type="EMBL" id="TDQ79970.1"/>
    </source>
</evidence>
<gene>
    <name evidence="1" type="ORF">CLV99_1424</name>
</gene>
<dbReference type="EMBL" id="SNYV01000011">
    <property type="protein sequence ID" value="TDQ79970.1"/>
    <property type="molecule type" value="Genomic_DNA"/>
</dbReference>